<keyword evidence="2" id="KW-0812">Transmembrane</keyword>
<dbReference type="AlphaFoldDB" id="A0A3N4HB13"/>
<keyword evidence="2" id="KW-0472">Membrane</keyword>
<evidence type="ECO:0000313" key="3">
    <source>
        <dbReference type="EMBL" id="RPA71675.1"/>
    </source>
</evidence>
<keyword evidence="2" id="KW-1133">Transmembrane helix</keyword>
<evidence type="ECO:0000313" key="4">
    <source>
        <dbReference type="Proteomes" id="UP000275078"/>
    </source>
</evidence>
<dbReference type="Proteomes" id="UP000275078">
    <property type="component" value="Unassembled WGS sequence"/>
</dbReference>
<accession>A0A3N4HB13</accession>
<reference evidence="3 4" key="1">
    <citation type="journal article" date="2018" name="Nat. Ecol. Evol.">
        <title>Pezizomycetes genomes reveal the molecular basis of ectomycorrhizal truffle lifestyle.</title>
        <authorList>
            <person name="Murat C."/>
            <person name="Payen T."/>
            <person name="Noel B."/>
            <person name="Kuo A."/>
            <person name="Morin E."/>
            <person name="Chen J."/>
            <person name="Kohler A."/>
            <person name="Krizsan K."/>
            <person name="Balestrini R."/>
            <person name="Da Silva C."/>
            <person name="Montanini B."/>
            <person name="Hainaut M."/>
            <person name="Levati E."/>
            <person name="Barry K.W."/>
            <person name="Belfiori B."/>
            <person name="Cichocki N."/>
            <person name="Clum A."/>
            <person name="Dockter R.B."/>
            <person name="Fauchery L."/>
            <person name="Guy J."/>
            <person name="Iotti M."/>
            <person name="Le Tacon F."/>
            <person name="Lindquist E.A."/>
            <person name="Lipzen A."/>
            <person name="Malagnac F."/>
            <person name="Mello A."/>
            <person name="Molinier V."/>
            <person name="Miyauchi S."/>
            <person name="Poulain J."/>
            <person name="Riccioni C."/>
            <person name="Rubini A."/>
            <person name="Sitrit Y."/>
            <person name="Splivallo R."/>
            <person name="Traeger S."/>
            <person name="Wang M."/>
            <person name="Zifcakova L."/>
            <person name="Wipf D."/>
            <person name="Zambonelli A."/>
            <person name="Paolocci F."/>
            <person name="Nowrousian M."/>
            <person name="Ottonello S."/>
            <person name="Baldrian P."/>
            <person name="Spatafora J.W."/>
            <person name="Henrissat B."/>
            <person name="Nagy L.G."/>
            <person name="Aury J.M."/>
            <person name="Wincker P."/>
            <person name="Grigoriev I.V."/>
            <person name="Bonfante P."/>
            <person name="Martin F.M."/>
        </authorList>
    </citation>
    <scope>NUCLEOTIDE SEQUENCE [LARGE SCALE GENOMIC DNA]</scope>
    <source>
        <strain evidence="3 4">RN42</strain>
    </source>
</reference>
<dbReference type="EMBL" id="ML119908">
    <property type="protein sequence ID" value="RPA71675.1"/>
    <property type="molecule type" value="Genomic_DNA"/>
</dbReference>
<evidence type="ECO:0000256" key="1">
    <source>
        <dbReference type="SAM" id="MobiDB-lite"/>
    </source>
</evidence>
<organism evidence="3 4">
    <name type="scientific">Ascobolus immersus RN42</name>
    <dbReference type="NCBI Taxonomy" id="1160509"/>
    <lineage>
        <taxon>Eukaryota</taxon>
        <taxon>Fungi</taxon>
        <taxon>Dikarya</taxon>
        <taxon>Ascomycota</taxon>
        <taxon>Pezizomycotina</taxon>
        <taxon>Pezizomycetes</taxon>
        <taxon>Pezizales</taxon>
        <taxon>Ascobolaceae</taxon>
        <taxon>Ascobolus</taxon>
    </lineage>
</organism>
<protein>
    <submittedName>
        <fullName evidence="3">Uncharacterized protein</fullName>
    </submittedName>
</protein>
<evidence type="ECO:0000256" key="2">
    <source>
        <dbReference type="SAM" id="Phobius"/>
    </source>
</evidence>
<proteinExistence type="predicted"/>
<sequence length="285" mass="31057">MTESYISPGVCPYAWSMAAVYAPPAPEPTAPSSLNITSDIPLNTTTSDILPSRTAPSTPGKTWVAPTAWLDFNKRPLEFEYTDEVWGICCPGEDFYFNESDGVCHKMRWRGSQSRNAVPMHVRWHPRTEAIATVSTHDNVAGGGIINAVRSVMYTTTEPAKAQATITGLSFVRMPLKDYSNYDWKSSRGTQSLTSRQIASIVGGAIGGTIFVTVIALACWLGRKKETKSAESVELVPQTVEECYQPTGWAGDAPPPYSASATEDEVPLKKDTDVRWAEIGSSSRP</sequence>
<feature type="transmembrane region" description="Helical" evidence="2">
    <location>
        <begin position="198"/>
        <end position="221"/>
    </location>
</feature>
<feature type="compositionally biased region" description="Basic and acidic residues" evidence="1">
    <location>
        <begin position="266"/>
        <end position="276"/>
    </location>
</feature>
<feature type="region of interest" description="Disordered" evidence="1">
    <location>
        <begin position="245"/>
        <end position="285"/>
    </location>
</feature>
<gene>
    <name evidence="3" type="ORF">BJ508DRAFT_419832</name>
</gene>
<name>A0A3N4HB13_ASCIM</name>
<keyword evidence="4" id="KW-1185">Reference proteome</keyword>